<protein>
    <submittedName>
        <fullName evidence="6">DNA-binding transcriptional regulator, LysR family</fullName>
    </submittedName>
</protein>
<dbReference type="PANTHER" id="PTHR30346">
    <property type="entry name" value="TRANSCRIPTIONAL DUAL REGULATOR HCAR-RELATED"/>
    <property type="match status" value="1"/>
</dbReference>
<keyword evidence="2" id="KW-0805">Transcription regulation</keyword>
<accession>A0A1G9HLW0</accession>
<dbReference type="EMBL" id="FNFF01000019">
    <property type="protein sequence ID" value="SDL13734.1"/>
    <property type="molecule type" value="Genomic_DNA"/>
</dbReference>
<dbReference type="Gene3D" id="1.10.10.10">
    <property type="entry name" value="Winged helix-like DNA-binding domain superfamily/Winged helix DNA-binding domain"/>
    <property type="match status" value="1"/>
</dbReference>
<dbReference type="GO" id="GO:0003677">
    <property type="term" value="F:DNA binding"/>
    <property type="evidence" value="ECO:0007669"/>
    <property type="project" value="UniProtKB-KW"/>
</dbReference>
<keyword evidence="4" id="KW-0804">Transcription</keyword>
<dbReference type="InterPro" id="IPR036388">
    <property type="entry name" value="WH-like_DNA-bd_sf"/>
</dbReference>
<evidence type="ECO:0000256" key="4">
    <source>
        <dbReference type="ARBA" id="ARBA00023163"/>
    </source>
</evidence>
<organism evidence="6 7">
    <name type="scientific">Streptomyces indicus</name>
    <dbReference type="NCBI Taxonomy" id="417292"/>
    <lineage>
        <taxon>Bacteria</taxon>
        <taxon>Bacillati</taxon>
        <taxon>Actinomycetota</taxon>
        <taxon>Actinomycetes</taxon>
        <taxon>Kitasatosporales</taxon>
        <taxon>Streptomycetaceae</taxon>
        <taxon>Streptomyces</taxon>
    </lineage>
</organism>
<dbReference type="InterPro" id="IPR000847">
    <property type="entry name" value="LysR_HTH_N"/>
</dbReference>
<feature type="domain" description="HTH lysR-type" evidence="5">
    <location>
        <begin position="1"/>
        <end position="59"/>
    </location>
</feature>
<keyword evidence="3 6" id="KW-0238">DNA-binding</keyword>
<keyword evidence="7" id="KW-1185">Reference proteome</keyword>
<dbReference type="OrthoDB" id="79118at2"/>
<dbReference type="Pfam" id="PF03466">
    <property type="entry name" value="LysR_substrate"/>
    <property type="match status" value="1"/>
</dbReference>
<dbReference type="STRING" id="417292.SAMN05421806_11968"/>
<dbReference type="SUPFAM" id="SSF53850">
    <property type="entry name" value="Periplasmic binding protein-like II"/>
    <property type="match status" value="1"/>
</dbReference>
<evidence type="ECO:0000256" key="2">
    <source>
        <dbReference type="ARBA" id="ARBA00023015"/>
    </source>
</evidence>
<name>A0A1G9HLW0_9ACTN</name>
<dbReference type="AlphaFoldDB" id="A0A1G9HLW0"/>
<dbReference type="PROSITE" id="PS50931">
    <property type="entry name" value="HTH_LYSR"/>
    <property type="match status" value="1"/>
</dbReference>
<dbReference type="RefSeq" id="WP_093616616.1">
    <property type="nucleotide sequence ID" value="NZ_FNFF01000019.1"/>
</dbReference>
<evidence type="ECO:0000256" key="3">
    <source>
        <dbReference type="ARBA" id="ARBA00023125"/>
    </source>
</evidence>
<evidence type="ECO:0000259" key="5">
    <source>
        <dbReference type="PROSITE" id="PS50931"/>
    </source>
</evidence>
<dbReference type="GO" id="GO:0032993">
    <property type="term" value="C:protein-DNA complex"/>
    <property type="evidence" value="ECO:0007669"/>
    <property type="project" value="TreeGrafter"/>
</dbReference>
<dbReference type="SUPFAM" id="SSF46785">
    <property type="entry name" value="Winged helix' DNA-binding domain"/>
    <property type="match status" value="1"/>
</dbReference>
<dbReference type="InterPro" id="IPR005119">
    <property type="entry name" value="LysR_subst-bd"/>
</dbReference>
<sequence>MLEKHELEAFLALTDELHFGRTAERLHVSTARISQTIAKLERRIGVRLFDRTSRRVELTPVGRELAEAVRPAWREITEAVARAVDAGRGLAGALTVAFTGPAAGQLVVGIAQAFRERHPDCEVRMREAQLDQVGPWLRAGEADLALTRHPHDEEDVVLGPVLVTEARMLAVPADHPFTRAPSLTPEDLSRVLLLRPSAGLPPALHADLAPAATPGGREIGHGPAAGTLNELLTLVGAGAGTALVGAHTRRYFTRPDVAYVPLEGAEPVRWGLVWREGAVSARVRAFAAAAREVIPPATPA</sequence>
<reference evidence="6 7" key="1">
    <citation type="submission" date="2016-10" db="EMBL/GenBank/DDBJ databases">
        <authorList>
            <person name="de Groot N.N."/>
        </authorList>
    </citation>
    <scope>NUCLEOTIDE SEQUENCE [LARGE SCALE GENOMIC DNA]</scope>
    <source>
        <strain evidence="6 7">CGMCC 4.5727</strain>
    </source>
</reference>
<evidence type="ECO:0000256" key="1">
    <source>
        <dbReference type="ARBA" id="ARBA00009437"/>
    </source>
</evidence>
<dbReference type="PANTHER" id="PTHR30346:SF0">
    <property type="entry name" value="HCA OPERON TRANSCRIPTIONAL ACTIVATOR HCAR"/>
    <property type="match status" value="1"/>
</dbReference>
<proteinExistence type="inferred from homology"/>
<dbReference type="Pfam" id="PF00126">
    <property type="entry name" value="HTH_1"/>
    <property type="match status" value="1"/>
</dbReference>
<dbReference type="Proteomes" id="UP000199155">
    <property type="component" value="Unassembled WGS sequence"/>
</dbReference>
<evidence type="ECO:0000313" key="6">
    <source>
        <dbReference type="EMBL" id="SDL13734.1"/>
    </source>
</evidence>
<dbReference type="GO" id="GO:0003700">
    <property type="term" value="F:DNA-binding transcription factor activity"/>
    <property type="evidence" value="ECO:0007669"/>
    <property type="project" value="InterPro"/>
</dbReference>
<dbReference type="FunFam" id="1.10.10.10:FF:000001">
    <property type="entry name" value="LysR family transcriptional regulator"/>
    <property type="match status" value="1"/>
</dbReference>
<evidence type="ECO:0000313" key="7">
    <source>
        <dbReference type="Proteomes" id="UP000199155"/>
    </source>
</evidence>
<comment type="similarity">
    <text evidence="1">Belongs to the LysR transcriptional regulatory family.</text>
</comment>
<dbReference type="CDD" id="cd08414">
    <property type="entry name" value="PBP2_LTTR_aromatics_like"/>
    <property type="match status" value="1"/>
</dbReference>
<gene>
    <name evidence="6" type="ORF">SAMN05421806_11968</name>
</gene>
<dbReference type="InterPro" id="IPR036390">
    <property type="entry name" value="WH_DNA-bd_sf"/>
</dbReference>
<dbReference type="Gene3D" id="3.40.190.10">
    <property type="entry name" value="Periplasmic binding protein-like II"/>
    <property type="match status" value="2"/>
</dbReference>